<evidence type="ECO:0000313" key="2">
    <source>
        <dbReference type="Proteomes" id="UP000228948"/>
    </source>
</evidence>
<dbReference type="AlphaFoldDB" id="A0A2K8KHJ9"/>
<proteinExistence type="predicted"/>
<gene>
    <name evidence="1" type="ORF">BG454_16695</name>
</gene>
<dbReference type="EMBL" id="CP024899">
    <property type="protein sequence ID" value="ATX67245.1"/>
    <property type="molecule type" value="Genomic_DNA"/>
</dbReference>
<reference evidence="1 2" key="1">
    <citation type="submission" date="2017-11" db="EMBL/GenBank/DDBJ databases">
        <title>Revised Sequence and Annotation of the Rhodobaca barguzinensis strain alga05 Genome.</title>
        <authorList>
            <person name="Kopejtka K."/>
            <person name="Tomasch J.M."/>
            <person name="Bunk B."/>
            <person name="Koblizek M."/>
        </authorList>
    </citation>
    <scope>NUCLEOTIDE SEQUENCE [LARGE SCALE GENOMIC DNA]</scope>
    <source>
        <strain evidence="2">alga05</strain>
    </source>
</reference>
<keyword evidence="2" id="KW-1185">Reference proteome</keyword>
<evidence type="ECO:0000313" key="1">
    <source>
        <dbReference type="EMBL" id="ATX67245.1"/>
    </source>
</evidence>
<protein>
    <submittedName>
        <fullName evidence="1">Uncharacterized protein</fullName>
    </submittedName>
</protein>
<name>A0A2K8KHJ9_9RHOB</name>
<dbReference type="KEGG" id="rbg:BG454_16695"/>
<dbReference type="Proteomes" id="UP000228948">
    <property type="component" value="Chromosome"/>
</dbReference>
<sequence>MRVFRADMRPQVDQTAIPPDFPRLGWRSGRLPVWASVIANGRGTAPQRCQPARFQIINADPDGSPVGLGRVVRLLPRFVVSDALKTSYRFVA</sequence>
<organism evidence="1 2">
    <name type="scientific">Roseinatronobacter bogoriensis subsp. barguzinensis</name>
    <dbReference type="NCBI Taxonomy" id="441209"/>
    <lineage>
        <taxon>Bacteria</taxon>
        <taxon>Pseudomonadati</taxon>
        <taxon>Pseudomonadota</taxon>
        <taxon>Alphaproteobacteria</taxon>
        <taxon>Rhodobacterales</taxon>
        <taxon>Paracoccaceae</taxon>
        <taxon>Roseinatronobacter</taxon>
    </lineage>
</organism>
<accession>A0A2K8KHJ9</accession>